<accession>A0A8J6XQB7</accession>
<dbReference type="AlphaFoldDB" id="A0A8J6XQB7"/>
<organism evidence="2 3">
    <name type="scientific">Iningainema tapete BLCC-T55</name>
    <dbReference type="NCBI Taxonomy" id="2748662"/>
    <lineage>
        <taxon>Bacteria</taxon>
        <taxon>Bacillati</taxon>
        <taxon>Cyanobacteriota</taxon>
        <taxon>Cyanophyceae</taxon>
        <taxon>Nostocales</taxon>
        <taxon>Scytonemataceae</taxon>
        <taxon>Iningainema tapete</taxon>
    </lineage>
</organism>
<dbReference type="InterPro" id="IPR045865">
    <property type="entry name" value="ACT-like_dom_sf"/>
</dbReference>
<sequence>MSPRKTTQPTPVHSQIRVPQHYHSQPVISRLISRYGLTVNITAASLAQDSHNYGWFDLELQGNPEQITDSLCYLQRLGVDLMQLGIMGKTLSKPTSLSFSTAYSNYSKQSAPLTTQWESLQHGVSVGQSNRVRLQLCILKTYYQKPVISELVSRYGLTVNITSASLNPNQESDGWFNLDLWGKPKQLFSSLNYLEELGLPLWLDYSALYGNPNLIV</sequence>
<name>A0A8J6XQB7_9CYAN</name>
<dbReference type="EMBL" id="JACXAE010000080">
    <property type="protein sequence ID" value="MBD2775431.1"/>
    <property type="molecule type" value="Genomic_DNA"/>
</dbReference>
<dbReference type="InterPro" id="IPR018449">
    <property type="entry name" value="NIL_domain"/>
</dbReference>
<evidence type="ECO:0000259" key="1">
    <source>
        <dbReference type="SMART" id="SM00930"/>
    </source>
</evidence>
<protein>
    <submittedName>
        <fullName evidence="2">NIL domain-containing protein</fullName>
    </submittedName>
</protein>
<gene>
    <name evidence="2" type="ORF">ICL16_26075</name>
</gene>
<keyword evidence="3" id="KW-1185">Reference proteome</keyword>
<comment type="caution">
    <text evidence="2">The sequence shown here is derived from an EMBL/GenBank/DDBJ whole genome shotgun (WGS) entry which is preliminary data.</text>
</comment>
<dbReference type="SMART" id="SM00930">
    <property type="entry name" value="NIL"/>
    <property type="match status" value="2"/>
</dbReference>
<dbReference type="RefSeq" id="WP_190833820.1">
    <property type="nucleotide sequence ID" value="NZ_CAWPPI010000080.1"/>
</dbReference>
<evidence type="ECO:0000313" key="2">
    <source>
        <dbReference type="EMBL" id="MBD2775431.1"/>
    </source>
</evidence>
<reference evidence="2" key="1">
    <citation type="submission" date="2020-09" db="EMBL/GenBank/DDBJ databases">
        <title>Iningainema tapete sp. nov. (Scytonemataceae, Cyanobacteria) from greenhouses in central Florida (USA) produces two types of nodularin with biosynthetic potential for microcystin-LR and anabaenopeptins.</title>
        <authorList>
            <person name="Berthold D.E."/>
            <person name="Lefler F.W."/>
            <person name="Huang I.-S."/>
            <person name="Abdulla H."/>
            <person name="Zimba P.V."/>
            <person name="Laughinghouse H.D. IV."/>
        </authorList>
    </citation>
    <scope>NUCLEOTIDE SEQUENCE</scope>
    <source>
        <strain evidence="2">BLCCT55</strain>
    </source>
</reference>
<dbReference type="Gene3D" id="3.30.70.260">
    <property type="match status" value="2"/>
</dbReference>
<dbReference type="Pfam" id="PF09383">
    <property type="entry name" value="NIL"/>
    <property type="match status" value="2"/>
</dbReference>
<feature type="domain" description="NIL" evidence="1">
    <location>
        <begin position="14"/>
        <end position="84"/>
    </location>
</feature>
<proteinExistence type="predicted"/>
<evidence type="ECO:0000313" key="3">
    <source>
        <dbReference type="Proteomes" id="UP000629098"/>
    </source>
</evidence>
<dbReference type="SUPFAM" id="SSF55021">
    <property type="entry name" value="ACT-like"/>
    <property type="match status" value="2"/>
</dbReference>
<dbReference type="Proteomes" id="UP000629098">
    <property type="component" value="Unassembled WGS sequence"/>
</dbReference>
<feature type="domain" description="NIL" evidence="1">
    <location>
        <begin position="130"/>
        <end position="204"/>
    </location>
</feature>